<proteinExistence type="predicted"/>
<dbReference type="STRING" id="307486.GCA_000807215_02392"/>
<keyword evidence="1" id="KW-0472">Membrane</keyword>
<evidence type="ECO:0000313" key="3">
    <source>
        <dbReference type="Proteomes" id="UP000317763"/>
    </source>
</evidence>
<protein>
    <recommendedName>
        <fullName evidence="4">LexA-binding, inner membrane-associated hydrolase</fullName>
    </recommendedName>
</protein>
<dbReference type="AlphaFoldDB" id="A0A554X0Q2"/>
<keyword evidence="3" id="KW-1185">Reference proteome</keyword>
<evidence type="ECO:0008006" key="4">
    <source>
        <dbReference type="Google" id="ProtNLM"/>
    </source>
</evidence>
<evidence type="ECO:0000313" key="2">
    <source>
        <dbReference type="EMBL" id="TSE29388.1"/>
    </source>
</evidence>
<feature type="transmembrane region" description="Helical" evidence="1">
    <location>
        <begin position="86"/>
        <end position="105"/>
    </location>
</feature>
<dbReference type="OrthoDB" id="272996at2"/>
<name>A0A554X0Q2_9BURK</name>
<keyword evidence="1" id="KW-1133">Transmembrane helix</keyword>
<comment type="caution">
    <text evidence="2">The sequence shown here is derived from an EMBL/GenBank/DDBJ whole genome shotgun (WGS) entry which is preliminary data.</text>
</comment>
<keyword evidence="1" id="KW-0812">Transmembrane</keyword>
<accession>A0A554X0Q2</accession>
<reference evidence="2 3" key="1">
    <citation type="submission" date="2019-07" db="EMBL/GenBank/DDBJ databases">
        <title>Tepidimonas taiwanensis I1-1 draft genome.</title>
        <authorList>
            <person name="Da Costa M.S."/>
            <person name="Froufe H.J.C."/>
            <person name="Egas C."/>
            <person name="Albuquerque L."/>
        </authorList>
    </citation>
    <scope>NUCLEOTIDE SEQUENCE [LARGE SCALE GENOMIC DNA]</scope>
    <source>
        <strain evidence="2 3">I1-1</strain>
    </source>
</reference>
<organism evidence="2 3">
    <name type="scientific">Tepidimonas taiwanensis</name>
    <dbReference type="NCBI Taxonomy" id="307486"/>
    <lineage>
        <taxon>Bacteria</taxon>
        <taxon>Pseudomonadati</taxon>
        <taxon>Pseudomonadota</taxon>
        <taxon>Betaproteobacteria</taxon>
        <taxon>Burkholderiales</taxon>
        <taxon>Tepidimonas</taxon>
    </lineage>
</organism>
<feature type="transmembrane region" description="Helical" evidence="1">
    <location>
        <begin position="133"/>
        <end position="153"/>
    </location>
</feature>
<dbReference type="Proteomes" id="UP000317763">
    <property type="component" value="Unassembled WGS sequence"/>
</dbReference>
<dbReference type="RefSeq" id="WP_143898407.1">
    <property type="nucleotide sequence ID" value="NZ_KN714330.1"/>
</dbReference>
<dbReference type="EMBL" id="VJOM01000035">
    <property type="protein sequence ID" value="TSE29388.1"/>
    <property type="molecule type" value="Genomic_DNA"/>
</dbReference>
<sequence length="182" mass="19831">MPFTPFHVGLGVAAKGMAPRYVSLQVFALTQVLMDTEPAVRMALGHAEVHGWSHTLWGALLVAAGACAVWRGIEGRRWYRWTVERVTARVVATSALLGALSHVAIDALIHTDMVDVRTQWGGPVVPPWSHREAEIACLSAFLLGGVLLFARGGHRAAVLWGRRVVQNLCAPPAWGRRVSSRE</sequence>
<feature type="transmembrane region" description="Helical" evidence="1">
    <location>
        <begin position="56"/>
        <end position="74"/>
    </location>
</feature>
<evidence type="ECO:0000256" key="1">
    <source>
        <dbReference type="SAM" id="Phobius"/>
    </source>
</evidence>
<gene>
    <name evidence="2" type="ORF">Ttaiw_02299</name>
</gene>